<dbReference type="SUPFAM" id="SSF57845">
    <property type="entry name" value="B-box zinc-binding domain"/>
    <property type="match status" value="1"/>
</dbReference>
<dbReference type="InterPro" id="IPR013083">
    <property type="entry name" value="Znf_RING/FYVE/PHD"/>
</dbReference>
<dbReference type="CDD" id="cd19817">
    <property type="entry name" value="Bbox1_ANCHR-like"/>
    <property type="match status" value="1"/>
</dbReference>
<dbReference type="PANTHER" id="PTHR46603:SF1">
    <property type="entry name" value="ABSCISSION_NOCUT CHECKPOINT REGULATOR"/>
    <property type="match status" value="1"/>
</dbReference>
<dbReference type="Pfam" id="PF01363">
    <property type="entry name" value="FYVE"/>
    <property type="match status" value="1"/>
</dbReference>
<dbReference type="InterPro" id="IPR017455">
    <property type="entry name" value="Znf_FYVE-rel"/>
</dbReference>
<keyword evidence="1" id="KW-0479">Metal-binding</keyword>
<reference evidence="7 8" key="1">
    <citation type="submission" date="2024-02" db="EMBL/GenBank/DDBJ databases">
        <authorList>
            <person name="Daric V."/>
            <person name="Darras S."/>
        </authorList>
    </citation>
    <scope>NUCLEOTIDE SEQUENCE [LARGE SCALE GENOMIC DNA]</scope>
</reference>
<dbReference type="InterPro" id="IPR000306">
    <property type="entry name" value="Znf_FYVE"/>
</dbReference>
<feature type="region of interest" description="Disordered" evidence="5">
    <location>
        <begin position="159"/>
        <end position="184"/>
    </location>
</feature>
<keyword evidence="3" id="KW-0862">Zinc</keyword>
<dbReference type="Gene3D" id="3.30.40.10">
    <property type="entry name" value="Zinc/RING finger domain, C3HC4 (zinc finger)"/>
    <property type="match status" value="1"/>
</dbReference>
<dbReference type="CDD" id="cd15749">
    <property type="entry name" value="FYVE_ZFY19"/>
    <property type="match status" value="1"/>
</dbReference>
<feature type="compositionally biased region" description="Basic and acidic residues" evidence="5">
    <location>
        <begin position="165"/>
        <end position="175"/>
    </location>
</feature>
<dbReference type="InterPro" id="IPR044553">
    <property type="entry name" value="Bbox1_ANCHR"/>
</dbReference>
<dbReference type="SMART" id="SM00064">
    <property type="entry name" value="FYVE"/>
    <property type="match status" value="1"/>
</dbReference>
<evidence type="ECO:0000259" key="6">
    <source>
        <dbReference type="PROSITE" id="PS50178"/>
    </source>
</evidence>
<gene>
    <name evidence="7" type="ORF">CVLEPA_LOCUS25027</name>
</gene>
<evidence type="ECO:0000256" key="2">
    <source>
        <dbReference type="ARBA" id="ARBA00022771"/>
    </source>
</evidence>
<dbReference type="EMBL" id="CAWYQH010000130">
    <property type="protein sequence ID" value="CAK8692306.1"/>
    <property type="molecule type" value="Genomic_DNA"/>
</dbReference>
<keyword evidence="8" id="KW-1185">Reference proteome</keyword>
<dbReference type="PROSITE" id="PS50178">
    <property type="entry name" value="ZF_FYVE"/>
    <property type="match status" value="1"/>
</dbReference>
<evidence type="ECO:0000256" key="1">
    <source>
        <dbReference type="ARBA" id="ARBA00022723"/>
    </source>
</evidence>
<proteinExistence type="predicted"/>
<dbReference type="PANTHER" id="PTHR46603">
    <property type="entry name" value="ABSCISSION/NOCUT CHECKPOINT REGULATOR"/>
    <property type="match status" value="1"/>
</dbReference>
<protein>
    <recommendedName>
        <fullName evidence="6">FYVE-type domain-containing protein</fullName>
    </recommendedName>
</protein>
<comment type="caution">
    <text evidence="7">The sequence shown here is derived from an EMBL/GenBank/DDBJ whole genome shotgun (WGS) entry which is preliminary data.</text>
</comment>
<accession>A0ABP0GKM8</accession>
<dbReference type="SUPFAM" id="SSF57903">
    <property type="entry name" value="FYVE/PHD zinc finger"/>
    <property type="match status" value="1"/>
</dbReference>
<dbReference type="Proteomes" id="UP001642483">
    <property type="component" value="Unassembled WGS sequence"/>
</dbReference>
<evidence type="ECO:0000256" key="3">
    <source>
        <dbReference type="ARBA" id="ARBA00022833"/>
    </source>
</evidence>
<dbReference type="Pfam" id="PF22586">
    <property type="entry name" value="ANCHR-like_BBOX"/>
    <property type="match status" value="1"/>
</dbReference>
<name>A0ABP0GKM8_CLALP</name>
<keyword evidence="2 4" id="KW-0863">Zinc-finger</keyword>
<sequence>MSGPDRCFECANKFGFFKKQHDCKKCQRTACKGCLSYNVVLPGLGPMPQPVCKSCYNANQSKPSHSGRVSPPANFKRELARKQEIKDKESVTPAVDPADERIMERLEKLKKSCDRKDLTVDEIEDRLQKLCSAEPNMTMEELEYRLAKLKGERPPAIRVHSIRKRPSDNEPHSSKETGSSEAKQVKRLIRQYTEEILMEEQKNPFTDSSENFHPEVIPENPSSDDLIELARSELRREQEEEKEGMIIDEKIMNRLSQLTEASAVKDSVLEDFDTSGIDEESSHLIRQLLEEDRLEYNLVEQGITVAPRTLRSSAKGGNSFTRNHKANEDDTEEEFPWCFMCNDDAIIRCITCEDLFCKTCFRISHRDSDMKGHKTEKFVGKNVDI</sequence>
<feature type="domain" description="FYVE-type" evidence="6">
    <location>
        <begin position="1"/>
        <end position="60"/>
    </location>
</feature>
<dbReference type="InterPro" id="IPR011011">
    <property type="entry name" value="Znf_FYVE_PHD"/>
</dbReference>
<evidence type="ECO:0000256" key="5">
    <source>
        <dbReference type="SAM" id="MobiDB-lite"/>
    </source>
</evidence>
<evidence type="ECO:0000313" key="7">
    <source>
        <dbReference type="EMBL" id="CAK8692306.1"/>
    </source>
</evidence>
<evidence type="ECO:0000256" key="4">
    <source>
        <dbReference type="PROSITE-ProRule" id="PRU00091"/>
    </source>
</evidence>
<organism evidence="7 8">
    <name type="scientific">Clavelina lepadiformis</name>
    <name type="common">Light-bulb sea squirt</name>
    <name type="synonym">Ascidia lepadiformis</name>
    <dbReference type="NCBI Taxonomy" id="159417"/>
    <lineage>
        <taxon>Eukaryota</taxon>
        <taxon>Metazoa</taxon>
        <taxon>Chordata</taxon>
        <taxon>Tunicata</taxon>
        <taxon>Ascidiacea</taxon>
        <taxon>Aplousobranchia</taxon>
        <taxon>Clavelinidae</taxon>
        <taxon>Clavelina</taxon>
    </lineage>
</organism>
<evidence type="ECO:0000313" key="8">
    <source>
        <dbReference type="Proteomes" id="UP001642483"/>
    </source>
</evidence>